<organism>
    <name type="scientific">Branchiostoma floridae</name>
    <name type="common">Florida lancelet</name>
    <name type="synonym">Amphioxus</name>
    <dbReference type="NCBI Taxonomy" id="7739"/>
    <lineage>
        <taxon>Eukaryota</taxon>
        <taxon>Metazoa</taxon>
        <taxon>Chordata</taxon>
        <taxon>Cephalochordata</taxon>
        <taxon>Leptocardii</taxon>
        <taxon>Amphioxiformes</taxon>
        <taxon>Branchiostomatidae</taxon>
        <taxon>Branchiostoma</taxon>
    </lineage>
</organism>
<feature type="compositionally biased region" description="Gly residues" evidence="1">
    <location>
        <begin position="1"/>
        <end position="10"/>
    </location>
</feature>
<dbReference type="AlphaFoldDB" id="C3YX38"/>
<name>C3YX38_BRAFL</name>
<protein>
    <submittedName>
        <fullName evidence="2">Uncharacterized protein</fullName>
    </submittedName>
</protein>
<evidence type="ECO:0000313" key="2">
    <source>
        <dbReference type="EMBL" id="EEN55056.1"/>
    </source>
</evidence>
<sequence>MIEQGRGFGIGPFQPAEGKTHITVSPPSLPPDPTASSGQGLSRNPAVVPNWPSIPLWENYIRKGQKVGHYCFLNVLGQCQGLRWAEWVRSGQLSHISGWTWVIKKQARQRSRRNGVRTPLPLTELKLWKPLHWYTHAGEPRLTYTDQLAVDVGLQVKDLKNVVGDRVVWKERVDLVRAIRPHSADNGEETNSQKAHTRLQRTIINYPRQLKKEK</sequence>
<accession>C3YX38</accession>
<gene>
    <name evidence="2" type="ORF">BRAFLDRAFT_81703</name>
</gene>
<feature type="region of interest" description="Disordered" evidence="1">
    <location>
        <begin position="1"/>
        <end position="44"/>
    </location>
</feature>
<reference evidence="2" key="1">
    <citation type="journal article" date="2008" name="Nature">
        <title>The amphioxus genome and the evolution of the chordate karyotype.</title>
        <authorList>
            <consortium name="US DOE Joint Genome Institute (JGI-PGF)"/>
            <person name="Putnam N.H."/>
            <person name="Butts T."/>
            <person name="Ferrier D.E.K."/>
            <person name="Furlong R.F."/>
            <person name="Hellsten U."/>
            <person name="Kawashima T."/>
            <person name="Robinson-Rechavi M."/>
            <person name="Shoguchi E."/>
            <person name="Terry A."/>
            <person name="Yu J.-K."/>
            <person name="Benito-Gutierrez E.L."/>
            <person name="Dubchak I."/>
            <person name="Garcia-Fernandez J."/>
            <person name="Gibson-Brown J.J."/>
            <person name="Grigoriev I.V."/>
            <person name="Horton A.C."/>
            <person name="de Jong P.J."/>
            <person name="Jurka J."/>
            <person name="Kapitonov V.V."/>
            <person name="Kohara Y."/>
            <person name="Kuroki Y."/>
            <person name="Lindquist E."/>
            <person name="Lucas S."/>
            <person name="Osoegawa K."/>
            <person name="Pennacchio L.A."/>
            <person name="Salamov A.A."/>
            <person name="Satou Y."/>
            <person name="Sauka-Spengler T."/>
            <person name="Schmutz J."/>
            <person name="Shin-I T."/>
            <person name="Toyoda A."/>
            <person name="Bronner-Fraser M."/>
            <person name="Fujiyama A."/>
            <person name="Holland L.Z."/>
            <person name="Holland P.W.H."/>
            <person name="Satoh N."/>
            <person name="Rokhsar D.S."/>
        </authorList>
    </citation>
    <scope>NUCLEOTIDE SEQUENCE [LARGE SCALE GENOMIC DNA]</scope>
    <source>
        <strain evidence="2">S238N-H82</strain>
        <tissue evidence="2">Testes</tissue>
    </source>
</reference>
<evidence type="ECO:0000256" key="1">
    <source>
        <dbReference type="SAM" id="MobiDB-lite"/>
    </source>
</evidence>
<dbReference type="EMBL" id="GG666562">
    <property type="protein sequence ID" value="EEN55056.1"/>
    <property type="molecule type" value="Genomic_DNA"/>
</dbReference>
<proteinExistence type="predicted"/>
<dbReference type="InParanoid" id="C3YX38"/>